<dbReference type="EMBL" id="JAHRIP010048625">
    <property type="protein sequence ID" value="MEQ2299896.1"/>
    <property type="molecule type" value="Genomic_DNA"/>
</dbReference>
<evidence type="ECO:0000313" key="2">
    <source>
        <dbReference type="EMBL" id="MEQ2299896.1"/>
    </source>
</evidence>
<feature type="region of interest" description="Disordered" evidence="1">
    <location>
        <begin position="48"/>
        <end position="81"/>
    </location>
</feature>
<reference evidence="2 3" key="1">
    <citation type="submission" date="2021-06" db="EMBL/GenBank/DDBJ databases">
        <authorList>
            <person name="Palmer J.M."/>
        </authorList>
    </citation>
    <scope>NUCLEOTIDE SEQUENCE [LARGE SCALE GENOMIC DNA]</scope>
    <source>
        <strain evidence="2 3">AS_MEX2019</strain>
        <tissue evidence="2">Muscle</tissue>
    </source>
</reference>
<name>A0ABV0Z2S0_9TELE</name>
<dbReference type="Proteomes" id="UP001469553">
    <property type="component" value="Unassembled WGS sequence"/>
</dbReference>
<accession>A0ABV0Z2S0</accession>
<evidence type="ECO:0000256" key="1">
    <source>
        <dbReference type="SAM" id="MobiDB-lite"/>
    </source>
</evidence>
<feature type="compositionally biased region" description="Polar residues" evidence="1">
    <location>
        <begin position="71"/>
        <end position="81"/>
    </location>
</feature>
<evidence type="ECO:0000313" key="3">
    <source>
        <dbReference type="Proteomes" id="UP001469553"/>
    </source>
</evidence>
<sequence length="81" mass="9070">MKFHVGTLSEHVSNWFVRIIQSNLILIQLSLPQIPACQRLHLGQTGEKTRGEALSNSSRLNLPSADLRPSRLSNAHQQCLL</sequence>
<gene>
    <name evidence="2" type="ORF">AMECASPLE_019667</name>
</gene>
<keyword evidence="3" id="KW-1185">Reference proteome</keyword>
<proteinExistence type="predicted"/>
<comment type="caution">
    <text evidence="2">The sequence shown here is derived from an EMBL/GenBank/DDBJ whole genome shotgun (WGS) entry which is preliminary data.</text>
</comment>
<protein>
    <submittedName>
        <fullName evidence="2">Uncharacterized protein</fullName>
    </submittedName>
</protein>
<organism evidence="2 3">
    <name type="scientific">Ameca splendens</name>
    <dbReference type="NCBI Taxonomy" id="208324"/>
    <lineage>
        <taxon>Eukaryota</taxon>
        <taxon>Metazoa</taxon>
        <taxon>Chordata</taxon>
        <taxon>Craniata</taxon>
        <taxon>Vertebrata</taxon>
        <taxon>Euteleostomi</taxon>
        <taxon>Actinopterygii</taxon>
        <taxon>Neopterygii</taxon>
        <taxon>Teleostei</taxon>
        <taxon>Neoteleostei</taxon>
        <taxon>Acanthomorphata</taxon>
        <taxon>Ovalentaria</taxon>
        <taxon>Atherinomorphae</taxon>
        <taxon>Cyprinodontiformes</taxon>
        <taxon>Goodeidae</taxon>
        <taxon>Ameca</taxon>
    </lineage>
</organism>